<name>A0A834Q6G9_MARMO</name>
<feature type="region of interest" description="Disordered" evidence="1">
    <location>
        <begin position="1"/>
        <end position="30"/>
    </location>
</feature>
<sequence length="100" mass="11486">MSVWPSIRGRWKQGWKDSTRGSSRQPQEDYEALRDRCLRDRCLFEDSSFPATQSSIGRGPLLQKLPPHLQWRRPPVRTAGPRNSHKMWQCPGLGASGEQV</sequence>
<dbReference type="AlphaFoldDB" id="A0A834Q6G9"/>
<organism evidence="2 3">
    <name type="scientific">Marmota monax</name>
    <name type="common">Woodchuck</name>
    <dbReference type="NCBI Taxonomy" id="9995"/>
    <lineage>
        <taxon>Eukaryota</taxon>
        <taxon>Metazoa</taxon>
        <taxon>Chordata</taxon>
        <taxon>Craniata</taxon>
        <taxon>Vertebrata</taxon>
        <taxon>Euteleostomi</taxon>
        <taxon>Mammalia</taxon>
        <taxon>Eutheria</taxon>
        <taxon>Euarchontoglires</taxon>
        <taxon>Glires</taxon>
        <taxon>Rodentia</taxon>
        <taxon>Sciuromorpha</taxon>
        <taxon>Sciuridae</taxon>
        <taxon>Xerinae</taxon>
        <taxon>Marmotini</taxon>
        <taxon>Marmota</taxon>
    </lineage>
</organism>
<comment type="caution">
    <text evidence="2">The sequence shown here is derived from an EMBL/GenBank/DDBJ whole genome shotgun (WGS) entry which is preliminary data.</text>
</comment>
<evidence type="ECO:0000313" key="2">
    <source>
        <dbReference type="EMBL" id="KAF7470151.1"/>
    </source>
</evidence>
<evidence type="ECO:0000256" key="1">
    <source>
        <dbReference type="SAM" id="MobiDB-lite"/>
    </source>
</evidence>
<proteinExistence type="predicted"/>
<dbReference type="InterPro" id="IPR038765">
    <property type="entry name" value="Papain-like_cys_pep_sf"/>
</dbReference>
<reference evidence="2" key="1">
    <citation type="submission" date="2020-08" db="EMBL/GenBank/DDBJ databases">
        <authorList>
            <person name="Shumante A."/>
            <person name="Zimin A.V."/>
            <person name="Puiu D."/>
            <person name="Salzberg S.L."/>
        </authorList>
    </citation>
    <scope>NUCLEOTIDE SEQUENCE</scope>
    <source>
        <strain evidence="2">WC2-LM</strain>
        <tissue evidence="2">Liver</tissue>
    </source>
</reference>
<accession>A0A834Q6G9</accession>
<dbReference type="SUPFAM" id="SSF54001">
    <property type="entry name" value="Cysteine proteinases"/>
    <property type="match status" value="1"/>
</dbReference>
<evidence type="ECO:0000313" key="3">
    <source>
        <dbReference type="Proteomes" id="UP000662637"/>
    </source>
</evidence>
<gene>
    <name evidence="2" type="ORF">GHT09_018486</name>
</gene>
<dbReference type="Proteomes" id="UP000662637">
    <property type="component" value="Unassembled WGS sequence"/>
</dbReference>
<feature type="region of interest" description="Disordered" evidence="1">
    <location>
        <begin position="54"/>
        <end position="100"/>
    </location>
</feature>
<dbReference type="EMBL" id="WJEC01007552">
    <property type="protein sequence ID" value="KAF7470151.1"/>
    <property type="molecule type" value="Genomic_DNA"/>
</dbReference>
<protein>
    <submittedName>
        <fullName evidence="2">Uncharacterized protein</fullName>
    </submittedName>
</protein>